<dbReference type="PANTHER" id="PTHR23424">
    <property type="entry name" value="SERUM AMYLOID A"/>
    <property type="match status" value="1"/>
</dbReference>
<evidence type="ECO:0000256" key="4">
    <source>
        <dbReference type="SAM" id="MobiDB-lite"/>
    </source>
</evidence>
<sequence length="457" mass="50075">MDAGDRSSQVLDGDNSGSSREGSPEMDRNPSPPPDEEAPVAGEAPEDDAIGETLYSKHWLFSKLTRLIQMVTNQESDSNDSSMELTDELEEDLCKVWDMAMDKDVAVFLQEFKAPEILLGEICVGILGNMACFHDACVSLSQNSDLGAVLLLLLEDSDPPTLLETCRLLLSCVSQTEVAPLWLERIRQQSGVCSSLCFIMGSSTNVDLLVKVGELVHKIFDEDEDLMKSWLSSSHCENDPDVVCALLEGATQLRSESTEGLEVYLHSLQLLTTVEEGMKALAGLSGTAVWTFVCELLCEGLCQRGDPPLILQEQKALLTPSLSLLSALHSSIYTDIRGELLESLIRILQFSEEIGLRAGNTESKERRNSEDANEDVQLKALVETTAEFLAVILMEDLLSSLLKEGHLTEKSCVCALGFLLPQHQNALQRLVVLLSEVEPKLGDVVRNHFSISSSESS</sequence>
<feature type="compositionally biased region" description="Acidic residues" evidence="4">
    <location>
        <begin position="34"/>
        <end position="43"/>
    </location>
</feature>
<dbReference type="STRING" id="623744.A0A553QBA2"/>
<comment type="similarity">
    <text evidence="3">Belongs to the SAAL1 family.</text>
</comment>
<protein>
    <recommendedName>
        <fullName evidence="7">Protein SAAL1</fullName>
    </recommendedName>
</protein>
<dbReference type="GO" id="GO:1901647">
    <property type="term" value="P:positive regulation of synoviocyte proliferation"/>
    <property type="evidence" value="ECO:0007669"/>
    <property type="project" value="TreeGrafter"/>
</dbReference>
<gene>
    <name evidence="5" type="ORF">DNTS_031737</name>
</gene>
<comment type="caution">
    <text evidence="5">The sequence shown here is derived from an EMBL/GenBank/DDBJ whole genome shotgun (WGS) entry which is preliminary data.</text>
</comment>
<dbReference type="Proteomes" id="UP000316079">
    <property type="component" value="Unassembled WGS sequence"/>
</dbReference>
<evidence type="ECO:0000256" key="1">
    <source>
        <dbReference type="ARBA" id="ARBA00004123"/>
    </source>
</evidence>
<keyword evidence="6" id="KW-1185">Reference proteome</keyword>
<feature type="region of interest" description="Disordered" evidence="4">
    <location>
        <begin position="1"/>
        <end position="43"/>
    </location>
</feature>
<evidence type="ECO:0000313" key="5">
    <source>
        <dbReference type="EMBL" id="TRY87218.1"/>
    </source>
</evidence>
<dbReference type="AlphaFoldDB" id="A0A553QBA2"/>
<dbReference type="OrthoDB" id="2156856at2759"/>
<dbReference type="GO" id="GO:0005654">
    <property type="term" value="C:nucleoplasm"/>
    <property type="evidence" value="ECO:0007669"/>
    <property type="project" value="TreeGrafter"/>
</dbReference>
<comment type="subcellular location">
    <subcellularLocation>
        <location evidence="1">Nucleus</location>
    </subcellularLocation>
</comment>
<accession>A0A553QBA2</accession>
<feature type="compositionally biased region" description="Polar residues" evidence="4">
    <location>
        <begin position="1"/>
        <end position="21"/>
    </location>
</feature>
<evidence type="ECO:0000256" key="2">
    <source>
        <dbReference type="ARBA" id="ARBA00023242"/>
    </source>
</evidence>
<dbReference type="EMBL" id="SRMA01026153">
    <property type="protein sequence ID" value="TRY87218.1"/>
    <property type="molecule type" value="Genomic_DNA"/>
</dbReference>
<organism evidence="5 6">
    <name type="scientific">Danionella cerebrum</name>
    <dbReference type="NCBI Taxonomy" id="2873325"/>
    <lineage>
        <taxon>Eukaryota</taxon>
        <taxon>Metazoa</taxon>
        <taxon>Chordata</taxon>
        <taxon>Craniata</taxon>
        <taxon>Vertebrata</taxon>
        <taxon>Euteleostomi</taxon>
        <taxon>Actinopterygii</taxon>
        <taxon>Neopterygii</taxon>
        <taxon>Teleostei</taxon>
        <taxon>Ostariophysi</taxon>
        <taxon>Cypriniformes</taxon>
        <taxon>Danionidae</taxon>
        <taxon>Danioninae</taxon>
        <taxon>Danionella</taxon>
    </lineage>
</organism>
<name>A0A553QBA2_9TELE</name>
<reference evidence="5 6" key="1">
    <citation type="journal article" date="2019" name="Sci. Data">
        <title>Hybrid genome assembly and annotation of Danionella translucida.</title>
        <authorList>
            <person name="Kadobianskyi M."/>
            <person name="Schulze L."/>
            <person name="Schuelke M."/>
            <person name="Judkewitz B."/>
        </authorList>
    </citation>
    <scope>NUCLEOTIDE SEQUENCE [LARGE SCALE GENOMIC DNA]</scope>
    <source>
        <strain evidence="5 6">Bolton</strain>
    </source>
</reference>
<evidence type="ECO:0008006" key="7">
    <source>
        <dbReference type="Google" id="ProtNLM"/>
    </source>
</evidence>
<proteinExistence type="inferred from homology"/>
<dbReference type="InterPro" id="IPR016024">
    <property type="entry name" value="ARM-type_fold"/>
</dbReference>
<dbReference type="InterPro" id="IPR052464">
    <property type="entry name" value="Synovial_Prolif_Regulator"/>
</dbReference>
<keyword evidence="2" id="KW-0539">Nucleus</keyword>
<evidence type="ECO:0000256" key="3">
    <source>
        <dbReference type="ARBA" id="ARBA00038401"/>
    </source>
</evidence>
<evidence type="ECO:0000313" key="6">
    <source>
        <dbReference type="Proteomes" id="UP000316079"/>
    </source>
</evidence>
<dbReference type="PANTHER" id="PTHR23424:SF23">
    <property type="entry name" value="PROTEIN SAAL1"/>
    <property type="match status" value="1"/>
</dbReference>
<dbReference type="SUPFAM" id="SSF48371">
    <property type="entry name" value="ARM repeat"/>
    <property type="match status" value="1"/>
</dbReference>